<comment type="subcellular location">
    <subcellularLocation>
        <location evidence="7">Cell membrane</location>
        <topology evidence="7">Single-pass membrane protein</topology>
    </subcellularLocation>
</comment>
<dbReference type="PATRIC" id="fig|679936.5.peg.1630"/>
<keyword evidence="3 7" id="KW-1133">Transmembrane helix</keyword>
<dbReference type="CDD" id="cd08010">
    <property type="entry name" value="MltG_like"/>
    <property type="match status" value="1"/>
</dbReference>
<dbReference type="Gene3D" id="3.30.1490.480">
    <property type="entry name" value="Endolytic murein transglycosylase"/>
    <property type="match status" value="1"/>
</dbReference>
<dbReference type="HAMAP" id="MF_02065">
    <property type="entry name" value="MltG"/>
    <property type="match status" value="1"/>
</dbReference>
<evidence type="ECO:0000256" key="3">
    <source>
        <dbReference type="ARBA" id="ARBA00022989"/>
    </source>
</evidence>
<name>G8TY97_SULAD</name>
<dbReference type="EC" id="4.2.2.29" evidence="7"/>
<evidence type="ECO:0000256" key="4">
    <source>
        <dbReference type="ARBA" id="ARBA00023136"/>
    </source>
</evidence>
<dbReference type="GO" id="GO:0008932">
    <property type="term" value="F:lytic endotransglycosylase activity"/>
    <property type="evidence" value="ECO:0007669"/>
    <property type="project" value="UniProtKB-UniRule"/>
</dbReference>
<organism evidence="8 9">
    <name type="scientific">Sulfobacillus acidophilus (strain ATCC 700253 / DSM 10332 / NAL)</name>
    <dbReference type="NCBI Taxonomy" id="679936"/>
    <lineage>
        <taxon>Bacteria</taxon>
        <taxon>Bacillati</taxon>
        <taxon>Bacillota</taxon>
        <taxon>Clostridia</taxon>
        <taxon>Eubacteriales</taxon>
        <taxon>Clostridiales Family XVII. Incertae Sedis</taxon>
        <taxon>Sulfobacillus</taxon>
    </lineage>
</organism>
<evidence type="ECO:0000256" key="7">
    <source>
        <dbReference type="HAMAP-Rule" id="MF_02065"/>
    </source>
</evidence>
<dbReference type="EMBL" id="CP003179">
    <property type="protein sequence ID" value="AEW05061.1"/>
    <property type="molecule type" value="Genomic_DNA"/>
</dbReference>
<dbReference type="GO" id="GO:0071555">
    <property type="term" value="P:cell wall organization"/>
    <property type="evidence" value="ECO:0007669"/>
    <property type="project" value="UniProtKB-KW"/>
</dbReference>
<keyword evidence="5 7" id="KW-0456">Lyase</keyword>
<reference evidence="8 9" key="2">
    <citation type="journal article" date="2012" name="Stand. Genomic Sci.">
        <title>Complete genome sequence of the moderately thermophilic mineral-sulfide-oxidizing firmicute Sulfobacillus acidophilus type strain (NAL(T)).</title>
        <authorList>
            <person name="Anderson I."/>
            <person name="Chertkov O."/>
            <person name="Chen A."/>
            <person name="Saunders E."/>
            <person name="Lapidus A."/>
            <person name="Nolan M."/>
            <person name="Lucas S."/>
            <person name="Hammon N."/>
            <person name="Deshpande S."/>
            <person name="Cheng J.F."/>
            <person name="Han C."/>
            <person name="Tapia R."/>
            <person name="Goodwin L.A."/>
            <person name="Pitluck S."/>
            <person name="Liolios K."/>
            <person name="Pagani I."/>
            <person name="Ivanova N."/>
            <person name="Mikhailova N."/>
            <person name="Pati A."/>
            <person name="Palaniappan K."/>
            <person name="Land M."/>
            <person name="Pan C."/>
            <person name="Rohde M."/>
            <person name="Pukall R."/>
            <person name="Goker M."/>
            <person name="Detter J.C."/>
            <person name="Woyke T."/>
            <person name="Bristow J."/>
            <person name="Eisen J.A."/>
            <person name="Markowitz V."/>
            <person name="Hugenholtz P."/>
            <person name="Kyrpides N.C."/>
            <person name="Klenk H.P."/>
            <person name="Mavromatis K."/>
        </authorList>
    </citation>
    <scope>NUCLEOTIDE SEQUENCE [LARGE SCALE GENOMIC DNA]</scope>
    <source>
        <strain evidence="9">ATCC 700253 / DSM 10332 / NAL</strain>
    </source>
</reference>
<evidence type="ECO:0000256" key="5">
    <source>
        <dbReference type="ARBA" id="ARBA00023239"/>
    </source>
</evidence>
<comment type="function">
    <text evidence="7">Functions as a peptidoglycan terminase that cleaves nascent peptidoglycan strands endolytically to terminate their elongation.</text>
</comment>
<evidence type="ECO:0000256" key="1">
    <source>
        <dbReference type="ARBA" id="ARBA00022475"/>
    </source>
</evidence>
<keyword evidence="9" id="KW-1185">Reference proteome</keyword>
<dbReference type="PANTHER" id="PTHR30518">
    <property type="entry name" value="ENDOLYTIC MUREIN TRANSGLYCOSYLASE"/>
    <property type="match status" value="1"/>
</dbReference>
<dbReference type="KEGG" id="sap:Sulac_1564"/>
<keyword evidence="2 7" id="KW-0812">Transmembrane</keyword>
<protein>
    <recommendedName>
        <fullName evidence="7">Endolytic murein transglycosylase</fullName>
        <ecNumber evidence="7">4.2.2.29</ecNumber>
    </recommendedName>
    <alternativeName>
        <fullName evidence="7">Peptidoglycan lytic transglycosylase</fullName>
    </alternativeName>
    <alternativeName>
        <fullName evidence="7">Peptidoglycan polymerization terminase</fullName>
    </alternativeName>
</protein>
<reference evidence="9" key="1">
    <citation type="submission" date="2011-12" db="EMBL/GenBank/DDBJ databases">
        <title>The complete genome of chromosome of Sulfobacillus acidophilus DSM 10332.</title>
        <authorList>
            <person name="Lucas S."/>
            <person name="Han J."/>
            <person name="Lapidus A."/>
            <person name="Bruce D."/>
            <person name="Goodwin L."/>
            <person name="Pitluck S."/>
            <person name="Peters L."/>
            <person name="Kyrpides N."/>
            <person name="Mavromatis K."/>
            <person name="Ivanova N."/>
            <person name="Mikhailova N."/>
            <person name="Chertkov O."/>
            <person name="Saunders E."/>
            <person name="Detter J.C."/>
            <person name="Tapia R."/>
            <person name="Han C."/>
            <person name="Land M."/>
            <person name="Hauser L."/>
            <person name="Markowitz V."/>
            <person name="Cheng J.-F."/>
            <person name="Hugenholtz P."/>
            <person name="Woyke T."/>
            <person name="Wu D."/>
            <person name="Pukall R."/>
            <person name="Gehrich-Schroeter G."/>
            <person name="Schneider S."/>
            <person name="Klenk H.-P."/>
            <person name="Eisen J.A."/>
        </authorList>
    </citation>
    <scope>NUCLEOTIDE SEQUENCE [LARGE SCALE GENOMIC DNA]</scope>
    <source>
        <strain evidence="9">ATCC 700253 / DSM 10332 / NAL</strain>
    </source>
</reference>
<feature type="site" description="Important for catalytic activity" evidence="7">
    <location>
        <position position="219"/>
    </location>
</feature>
<dbReference type="NCBIfam" id="TIGR00247">
    <property type="entry name" value="endolytic transglycosylase MltG"/>
    <property type="match status" value="1"/>
</dbReference>
<evidence type="ECO:0000256" key="2">
    <source>
        <dbReference type="ARBA" id="ARBA00022692"/>
    </source>
</evidence>
<keyword evidence="4 7" id="KW-0472">Membrane</keyword>
<comment type="similarity">
    <text evidence="7">Belongs to the transglycosylase MltG family.</text>
</comment>
<accession>G8TY97</accession>
<dbReference type="GO" id="GO:0005886">
    <property type="term" value="C:plasma membrane"/>
    <property type="evidence" value="ECO:0007669"/>
    <property type="project" value="UniProtKB-SubCell"/>
</dbReference>
<dbReference type="Proteomes" id="UP000005439">
    <property type="component" value="Chromosome"/>
</dbReference>
<sequence length="337" mass="36555">MHRKVTKRFWWVVSLAAGGLLVGLLGIMVTLWVPKTPGSHMVRYVWVKPGQTATDVGYTLAKEGIIRSAAAFAWLSRFNGLARHLTSGVYRLSPGETLVAIQQQMRAGDVVTIRVVIPEGFTVQQIVNRLIAHHIGSPAAFRTLVAKPLPGMPNPQPGVRDPLEGYLFPATYQFPYNVTPRQALEIMWQTFQEKVAAISGGARLNLGAWVTLASIVQKETPNAESAPIIAAVFKNRLKVGMPLDSDATVRYALNHAVPGGLSLGDLTVASPYNTYLHPGLPPGPICNPGLSSLTAALHPATVPYLYFLTLRNGRVLYATTYAEHLANIAWANQHGGE</sequence>
<dbReference type="PANTHER" id="PTHR30518:SF2">
    <property type="entry name" value="ENDOLYTIC MUREIN TRANSGLYCOSYLASE"/>
    <property type="match status" value="1"/>
</dbReference>
<keyword evidence="1 7" id="KW-1003">Cell membrane</keyword>
<evidence type="ECO:0000313" key="8">
    <source>
        <dbReference type="EMBL" id="AEW05061.1"/>
    </source>
</evidence>
<comment type="catalytic activity">
    <reaction evidence="7">
        <text>a peptidoglycan chain = a peptidoglycan chain with N-acetyl-1,6-anhydromuramyl-[peptide] at the reducing end + a peptidoglycan chain with N-acetylglucosamine at the non-reducing end.</text>
        <dbReference type="EC" id="4.2.2.29"/>
    </reaction>
</comment>
<dbReference type="AlphaFoldDB" id="G8TY97"/>
<evidence type="ECO:0000313" key="9">
    <source>
        <dbReference type="Proteomes" id="UP000005439"/>
    </source>
</evidence>
<evidence type="ECO:0000256" key="6">
    <source>
        <dbReference type="ARBA" id="ARBA00023316"/>
    </source>
</evidence>
<gene>
    <name evidence="7" type="primary">mltG</name>
    <name evidence="8" type="ordered locus">Sulac_1564</name>
</gene>
<dbReference type="STRING" id="679936.Sulac_1564"/>
<dbReference type="InterPro" id="IPR003770">
    <property type="entry name" value="MLTG-like"/>
</dbReference>
<dbReference type="HOGENOM" id="CLU_025574_0_2_9"/>
<dbReference type="Pfam" id="PF02618">
    <property type="entry name" value="YceG"/>
    <property type="match status" value="1"/>
</dbReference>
<feature type="transmembrane region" description="Helical" evidence="7">
    <location>
        <begin position="9"/>
        <end position="33"/>
    </location>
</feature>
<proteinExistence type="inferred from homology"/>
<keyword evidence="6 7" id="KW-0961">Cell wall biogenesis/degradation</keyword>
<dbReference type="GO" id="GO:0009252">
    <property type="term" value="P:peptidoglycan biosynthetic process"/>
    <property type="evidence" value="ECO:0007669"/>
    <property type="project" value="UniProtKB-UniRule"/>
</dbReference>